<dbReference type="AlphaFoldDB" id="G9XR67"/>
<accession>G9XR67</accession>
<protein>
    <submittedName>
        <fullName evidence="1">Uncharacterized protein</fullName>
    </submittedName>
</protein>
<evidence type="ECO:0000313" key="2">
    <source>
        <dbReference type="Proteomes" id="UP000004416"/>
    </source>
</evidence>
<organism evidence="1 2">
    <name type="scientific">Desulfitobacterium hafniense DP7</name>
    <dbReference type="NCBI Taxonomy" id="537010"/>
    <lineage>
        <taxon>Bacteria</taxon>
        <taxon>Bacillati</taxon>
        <taxon>Bacillota</taxon>
        <taxon>Clostridia</taxon>
        <taxon>Eubacteriales</taxon>
        <taxon>Desulfitobacteriaceae</taxon>
        <taxon>Desulfitobacterium</taxon>
    </lineage>
</organism>
<evidence type="ECO:0000313" key="1">
    <source>
        <dbReference type="EMBL" id="EHL05924.1"/>
    </source>
</evidence>
<proteinExistence type="predicted"/>
<reference evidence="1 2" key="1">
    <citation type="submission" date="2011-08" db="EMBL/GenBank/DDBJ databases">
        <authorList>
            <person name="Weinstock G."/>
            <person name="Sodergren E."/>
            <person name="Clifton S."/>
            <person name="Fulton L."/>
            <person name="Fulton B."/>
            <person name="Courtney L."/>
            <person name="Fronick C."/>
            <person name="Harrison M."/>
            <person name="Strong C."/>
            <person name="Farmer C."/>
            <person name="Delahaunty K."/>
            <person name="Markovic C."/>
            <person name="Hall O."/>
            <person name="Minx P."/>
            <person name="Tomlinson C."/>
            <person name="Mitreva M."/>
            <person name="Hou S."/>
            <person name="Chen J."/>
            <person name="Wollam A."/>
            <person name="Pepin K.H."/>
            <person name="Johnson M."/>
            <person name="Bhonagiri V."/>
            <person name="Zhang X."/>
            <person name="Suruliraj S."/>
            <person name="Warren W."/>
            <person name="Chinwalla A."/>
            <person name="Mardis E.R."/>
            <person name="Wilson R.K."/>
        </authorList>
    </citation>
    <scope>NUCLEOTIDE SEQUENCE [LARGE SCALE GENOMIC DNA]</scope>
    <source>
        <strain evidence="1 2">DP7</strain>
    </source>
</reference>
<dbReference type="EMBL" id="AFZX01000091">
    <property type="protein sequence ID" value="EHL05924.1"/>
    <property type="molecule type" value="Genomic_DNA"/>
</dbReference>
<dbReference type="HOGENOM" id="CLU_3042710_0_0_9"/>
<dbReference type="Proteomes" id="UP000004416">
    <property type="component" value="Unassembled WGS sequence"/>
</dbReference>
<name>G9XR67_DESHA</name>
<sequence length="54" mass="6097">MFYILICLGSRSEALSLFLLRGVRRNRPLCVTQIGKRLPIWQGGLWGAILPSLL</sequence>
<gene>
    <name evidence="1" type="ORF">HMPREF0322_03465</name>
</gene>
<comment type="caution">
    <text evidence="1">The sequence shown here is derived from an EMBL/GenBank/DDBJ whole genome shotgun (WGS) entry which is preliminary data.</text>
</comment>